<sequence length="103" mass="11556">MIAIAACTRCHFRFAADYLLFFWSVSGRHGVSSLFVSLRKWRFVADKPSRNIISFARSVRGKLDLALAATKVGPKKRVRAPSHASLHHYNWLAGTAVFTLCYG</sequence>
<reference evidence="1" key="1">
    <citation type="journal article" date="2018" name="PLoS Negl. Trop. Dis.">
        <title>Sialome diversity of ticks revealed by RNAseq of single tick salivary glands.</title>
        <authorList>
            <person name="Perner J."/>
            <person name="Kropackova S."/>
            <person name="Kopacek P."/>
            <person name="Ribeiro J.M."/>
        </authorList>
    </citation>
    <scope>NUCLEOTIDE SEQUENCE</scope>
    <source>
        <strain evidence="1">Siblings of single egg batch collected in Ceske Budejovice</strain>
        <tissue evidence="1">Salivary glands</tissue>
    </source>
</reference>
<protein>
    <submittedName>
        <fullName evidence="1">Putative secreted protein</fullName>
    </submittedName>
</protein>
<proteinExistence type="predicted"/>
<dbReference type="EMBL" id="GEGO01007055">
    <property type="protein sequence ID" value="JAR88349.1"/>
    <property type="molecule type" value="Transcribed_RNA"/>
</dbReference>
<accession>A0A147BC61</accession>
<dbReference type="AlphaFoldDB" id="A0A147BC61"/>
<name>A0A147BC61_IXORI</name>
<evidence type="ECO:0000313" key="1">
    <source>
        <dbReference type="EMBL" id="JAR88349.1"/>
    </source>
</evidence>
<organism evidence="1">
    <name type="scientific">Ixodes ricinus</name>
    <name type="common">Common tick</name>
    <name type="synonym">Acarus ricinus</name>
    <dbReference type="NCBI Taxonomy" id="34613"/>
    <lineage>
        <taxon>Eukaryota</taxon>
        <taxon>Metazoa</taxon>
        <taxon>Ecdysozoa</taxon>
        <taxon>Arthropoda</taxon>
        <taxon>Chelicerata</taxon>
        <taxon>Arachnida</taxon>
        <taxon>Acari</taxon>
        <taxon>Parasitiformes</taxon>
        <taxon>Ixodida</taxon>
        <taxon>Ixodoidea</taxon>
        <taxon>Ixodidae</taxon>
        <taxon>Ixodinae</taxon>
        <taxon>Ixodes</taxon>
    </lineage>
</organism>